<dbReference type="SUPFAM" id="SSF46785">
    <property type="entry name" value="Winged helix' DNA-binding domain"/>
    <property type="match status" value="1"/>
</dbReference>
<dbReference type="InterPro" id="IPR058163">
    <property type="entry name" value="LysR-type_TF_proteobact-type"/>
</dbReference>
<dbReference type="GO" id="GO:0006351">
    <property type="term" value="P:DNA-templated transcription"/>
    <property type="evidence" value="ECO:0007669"/>
    <property type="project" value="TreeGrafter"/>
</dbReference>
<dbReference type="SUPFAM" id="SSF53850">
    <property type="entry name" value="Periplasmic binding protein-like II"/>
    <property type="match status" value="1"/>
</dbReference>
<dbReference type="Gene3D" id="1.10.10.10">
    <property type="entry name" value="Winged helix-like DNA-binding domain superfamily/Winged helix DNA-binding domain"/>
    <property type="match status" value="1"/>
</dbReference>
<dbReference type="GO" id="GO:0043565">
    <property type="term" value="F:sequence-specific DNA binding"/>
    <property type="evidence" value="ECO:0007669"/>
    <property type="project" value="TreeGrafter"/>
</dbReference>
<dbReference type="RefSeq" id="WP_099790926.1">
    <property type="nucleotide sequence ID" value="NZ_JBHLYV010000019.1"/>
</dbReference>
<keyword evidence="3" id="KW-0238">DNA-binding</keyword>
<proteinExistence type="inferred from homology"/>
<dbReference type="InterPro" id="IPR000847">
    <property type="entry name" value="LysR_HTH_N"/>
</dbReference>
<gene>
    <name evidence="6" type="ORF">CR105_18595</name>
</gene>
<dbReference type="PANTHER" id="PTHR30537:SF79">
    <property type="entry name" value="TRANSCRIPTIONAL REGULATOR-RELATED"/>
    <property type="match status" value="1"/>
</dbReference>
<evidence type="ECO:0000313" key="6">
    <source>
        <dbReference type="EMBL" id="PIL43518.1"/>
    </source>
</evidence>
<evidence type="ECO:0000256" key="1">
    <source>
        <dbReference type="ARBA" id="ARBA00009437"/>
    </source>
</evidence>
<evidence type="ECO:0000256" key="2">
    <source>
        <dbReference type="ARBA" id="ARBA00023015"/>
    </source>
</evidence>
<dbReference type="InterPro" id="IPR036388">
    <property type="entry name" value="WH-like_DNA-bd_sf"/>
</dbReference>
<dbReference type="NCBIfam" id="NF008352">
    <property type="entry name" value="PRK11139.1"/>
    <property type="match status" value="1"/>
</dbReference>
<sequence length="328" mass="36239">MAKIPNFPALRAFEAAARHQNFSRAADELFLTHGAISHQVRRLEAELEAQLFVRNGRHVSVTLEGLRLAQTLARAFSDIAAGVDAVRAQRGRKRLTVSTIPSFAARWLAPRLGRFIELHPDTEVVLQSGSHLQDLERDEIDVAIRFGRGGYSGLVSERLMGDWWYPVASPNYRNGRLPATPSELATATLLRSDYPWRPWFKAAGFDIPEPVGGVMYEDLSMLIRSAQGGDGVALVRHVVAVQEVASGQLVRLFDLAIASPNDYYLVCLPANEGKPQVQAFRTWLLAEIARFELESVPFTLGQQATELSVLSRDRMPDDIPSGSSPSVP</sequence>
<dbReference type="Pfam" id="PF03466">
    <property type="entry name" value="LysR_substrate"/>
    <property type="match status" value="1"/>
</dbReference>
<reference evidence="6 7" key="1">
    <citation type="submission" date="2017-10" db="EMBL/GenBank/DDBJ databases">
        <title>Massilia psychrophilum sp. nov., a novel purple-pigmented bacterium isolated from Tianshan glacier, Xinjiang Municipality, China.</title>
        <authorList>
            <person name="Wang H."/>
        </authorList>
    </citation>
    <scope>NUCLEOTIDE SEQUENCE [LARGE SCALE GENOMIC DNA]</scope>
    <source>
        <strain evidence="6 7">JCM 30074</strain>
    </source>
</reference>
<comment type="caution">
    <text evidence="6">The sequence shown here is derived from an EMBL/GenBank/DDBJ whole genome shotgun (WGS) entry which is preliminary data.</text>
</comment>
<accession>A0A2G8TCX8</accession>
<dbReference type="OrthoDB" id="8591238at2"/>
<protein>
    <submittedName>
        <fullName evidence="6">XRE family transcriptional regulator</fullName>
    </submittedName>
</protein>
<dbReference type="Proteomes" id="UP000230390">
    <property type="component" value="Unassembled WGS sequence"/>
</dbReference>
<dbReference type="GO" id="GO:0003700">
    <property type="term" value="F:DNA-binding transcription factor activity"/>
    <property type="evidence" value="ECO:0007669"/>
    <property type="project" value="InterPro"/>
</dbReference>
<dbReference type="EMBL" id="PDOC01000013">
    <property type="protein sequence ID" value="PIL43518.1"/>
    <property type="molecule type" value="Genomic_DNA"/>
</dbReference>
<dbReference type="InterPro" id="IPR005119">
    <property type="entry name" value="LysR_subst-bd"/>
</dbReference>
<organism evidence="6 7">
    <name type="scientific">Massilia eurypsychrophila</name>
    <dbReference type="NCBI Taxonomy" id="1485217"/>
    <lineage>
        <taxon>Bacteria</taxon>
        <taxon>Pseudomonadati</taxon>
        <taxon>Pseudomonadota</taxon>
        <taxon>Betaproteobacteria</taxon>
        <taxon>Burkholderiales</taxon>
        <taxon>Oxalobacteraceae</taxon>
        <taxon>Telluria group</taxon>
        <taxon>Massilia</taxon>
    </lineage>
</organism>
<feature type="domain" description="HTH lysR-type" evidence="5">
    <location>
        <begin position="5"/>
        <end position="62"/>
    </location>
</feature>
<dbReference type="Pfam" id="PF00126">
    <property type="entry name" value="HTH_1"/>
    <property type="match status" value="1"/>
</dbReference>
<evidence type="ECO:0000259" key="5">
    <source>
        <dbReference type="PROSITE" id="PS50931"/>
    </source>
</evidence>
<evidence type="ECO:0000256" key="4">
    <source>
        <dbReference type="ARBA" id="ARBA00023163"/>
    </source>
</evidence>
<comment type="similarity">
    <text evidence="1">Belongs to the LysR transcriptional regulatory family.</text>
</comment>
<keyword evidence="7" id="KW-1185">Reference proteome</keyword>
<dbReference type="PANTHER" id="PTHR30537">
    <property type="entry name" value="HTH-TYPE TRANSCRIPTIONAL REGULATOR"/>
    <property type="match status" value="1"/>
</dbReference>
<dbReference type="AlphaFoldDB" id="A0A2G8TCX8"/>
<dbReference type="CDD" id="cd08432">
    <property type="entry name" value="PBP2_GcdR_TrpI_HvrB_AmpR_like"/>
    <property type="match status" value="1"/>
</dbReference>
<keyword evidence="4" id="KW-0804">Transcription</keyword>
<dbReference type="Gene3D" id="3.40.190.10">
    <property type="entry name" value="Periplasmic binding protein-like II"/>
    <property type="match status" value="2"/>
</dbReference>
<dbReference type="PRINTS" id="PR00039">
    <property type="entry name" value="HTHLYSR"/>
</dbReference>
<dbReference type="PROSITE" id="PS50931">
    <property type="entry name" value="HTH_LYSR"/>
    <property type="match status" value="1"/>
</dbReference>
<evidence type="ECO:0000256" key="3">
    <source>
        <dbReference type="ARBA" id="ARBA00023125"/>
    </source>
</evidence>
<evidence type="ECO:0000313" key="7">
    <source>
        <dbReference type="Proteomes" id="UP000230390"/>
    </source>
</evidence>
<keyword evidence="2" id="KW-0805">Transcription regulation</keyword>
<name>A0A2G8TCX8_9BURK</name>
<dbReference type="InterPro" id="IPR036390">
    <property type="entry name" value="WH_DNA-bd_sf"/>
</dbReference>